<keyword evidence="7" id="KW-0472">Membrane</keyword>
<evidence type="ECO:0000259" key="8">
    <source>
        <dbReference type="PROSITE" id="PS50109"/>
    </source>
</evidence>
<evidence type="ECO:0000256" key="6">
    <source>
        <dbReference type="ARBA" id="ARBA00023012"/>
    </source>
</evidence>
<dbReference type="PANTHER" id="PTHR44936:SF9">
    <property type="entry name" value="SENSOR PROTEIN CREC"/>
    <property type="match status" value="1"/>
</dbReference>
<feature type="domain" description="Histidine kinase" evidence="8">
    <location>
        <begin position="223"/>
        <end position="425"/>
    </location>
</feature>
<dbReference type="AlphaFoldDB" id="A0A2P7B4J2"/>
<comment type="catalytic activity">
    <reaction evidence="1">
        <text>ATP + protein L-histidine = ADP + protein N-phospho-L-histidine.</text>
        <dbReference type="EC" id="2.7.13.3"/>
    </reaction>
</comment>
<sequence length="425" mass="46445">MGMVCGEGAAHLMRYPFRQFVPAALCVGLFVSLGLSIWSISRSESYRQQTEAIYGQALEIRSRISQSKEQVARITGYLELAAKTGEQNFHLSQYVKLLRFNLKSLAHLEYAHVFLDNQNILGLQTAINRLDSDLIPVGKTQRGYGSALVSMAAIDNYLVEVASRTVGNSQGLRVAAQIQTDAAHNRLRLFGAVSALILSAIAIYHYNKVGRDRDHHIRSFSMLFAHMTRTRIAALRLFLGYLDARTLPPPEMTEAALRTILELDSITEALTTIGHARAESKPAPLGKLIEEIVRNCKYDTRVEADAEARAVCVPASQFHLLIDELVGNAINAVAAREDPAISIRATVKKRSLRPSQLILTVVDNGTGMSPDLLAKARDPFFSTKAGVHVGLGLTNCAELVKSMSGKLDITSAAGIGTSVRITYTI</sequence>
<evidence type="ECO:0000256" key="4">
    <source>
        <dbReference type="ARBA" id="ARBA00022679"/>
    </source>
</evidence>
<dbReference type="OrthoDB" id="9785691at2"/>
<evidence type="ECO:0000256" key="3">
    <source>
        <dbReference type="ARBA" id="ARBA00022553"/>
    </source>
</evidence>
<feature type="transmembrane region" description="Helical" evidence="7">
    <location>
        <begin position="187"/>
        <end position="206"/>
    </location>
</feature>
<keyword evidence="5" id="KW-0418">Kinase</keyword>
<gene>
    <name evidence="9" type="ORF">CU103_23785</name>
</gene>
<keyword evidence="7" id="KW-1133">Transmembrane helix</keyword>
<organism evidence="9 10">
    <name type="scientific">Phyllobacterium sophorae</name>
    <dbReference type="NCBI Taxonomy" id="1520277"/>
    <lineage>
        <taxon>Bacteria</taxon>
        <taxon>Pseudomonadati</taxon>
        <taxon>Pseudomonadota</taxon>
        <taxon>Alphaproteobacteria</taxon>
        <taxon>Hyphomicrobiales</taxon>
        <taxon>Phyllobacteriaceae</taxon>
        <taxon>Phyllobacterium</taxon>
    </lineage>
</organism>
<keyword evidence="10" id="KW-1185">Reference proteome</keyword>
<keyword evidence="6" id="KW-0902">Two-component regulatory system</keyword>
<dbReference type="InterPro" id="IPR005467">
    <property type="entry name" value="His_kinase_dom"/>
</dbReference>
<evidence type="ECO:0000256" key="1">
    <source>
        <dbReference type="ARBA" id="ARBA00000085"/>
    </source>
</evidence>
<dbReference type="Gene3D" id="3.30.565.10">
    <property type="entry name" value="Histidine kinase-like ATPase, C-terminal domain"/>
    <property type="match status" value="1"/>
</dbReference>
<evidence type="ECO:0000313" key="10">
    <source>
        <dbReference type="Proteomes" id="UP000241764"/>
    </source>
</evidence>
<dbReference type="InterPro" id="IPR003594">
    <property type="entry name" value="HATPase_dom"/>
</dbReference>
<feature type="transmembrane region" description="Helical" evidence="7">
    <location>
        <begin position="20"/>
        <end position="40"/>
    </location>
</feature>
<protein>
    <recommendedName>
        <fullName evidence="2">histidine kinase</fullName>
        <ecNumber evidence="2">2.7.13.3</ecNumber>
    </recommendedName>
</protein>
<keyword evidence="4" id="KW-0808">Transferase</keyword>
<comment type="caution">
    <text evidence="9">The sequence shown here is derived from an EMBL/GenBank/DDBJ whole genome shotgun (WGS) entry which is preliminary data.</text>
</comment>
<evidence type="ECO:0000256" key="5">
    <source>
        <dbReference type="ARBA" id="ARBA00022777"/>
    </source>
</evidence>
<dbReference type="SUPFAM" id="SSF55874">
    <property type="entry name" value="ATPase domain of HSP90 chaperone/DNA topoisomerase II/histidine kinase"/>
    <property type="match status" value="1"/>
</dbReference>
<dbReference type="Pfam" id="PF02518">
    <property type="entry name" value="HATPase_c"/>
    <property type="match status" value="1"/>
</dbReference>
<dbReference type="InterPro" id="IPR036890">
    <property type="entry name" value="HATPase_C_sf"/>
</dbReference>
<dbReference type="PRINTS" id="PR00344">
    <property type="entry name" value="BCTRLSENSOR"/>
</dbReference>
<dbReference type="InterPro" id="IPR050980">
    <property type="entry name" value="2C_sensor_his_kinase"/>
</dbReference>
<evidence type="ECO:0000313" key="9">
    <source>
        <dbReference type="EMBL" id="PSH61383.1"/>
    </source>
</evidence>
<dbReference type="GO" id="GO:0004673">
    <property type="term" value="F:protein histidine kinase activity"/>
    <property type="evidence" value="ECO:0007669"/>
    <property type="project" value="UniProtKB-EC"/>
</dbReference>
<dbReference type="GO" id="GO:0000160">
    <property type="term" value="P:phosphorelay signal transduction system"/>
    <property type="evidence" value="ECO:0007669"/>
    <property type="project" value="UniProtKB-KW"/>
</dbReference>
<dbReference type="PANTHER" id="PTHR44936">
    <property type="entry name" value="SENSOR PROTEIN CREC"/>
    <property type="match status" value="1"/>
</dbReference>
<dbReference type="EMBL" id="PGGM01000013">
    <property type="protein sequence ID" value="PSH61383.1"/>
    <property type="molecule type" value="Genomic_DNA"/>
</dbReference>
<keyword evidence="7" id="KW-0812">Transmembrane</keyword>
<dbReference type="PROSITE" id="PS50109">
    <property type="entry name" value="HIS_KIN"/>
    <property type="match status" value="1"/>
</dbReference>
<dbReference type="Proteomes" id="UP000241764">
    <property type="component" value="Unassembled WGS sequence"/>
</dbReference>
<dbReference type="EC" id="2.7.13.3" evidence="2"/>
<evidence type="ECO:0000256" key="7">
    <source>
        <dbReference type="SAM" id="Phobius"/>
    </source>
</evidence>
<dbReference type="SMART" id="SM00387">
    <property type="entry name" value="HATPase_c"/>
    <property type="match status" value="1"/>
</dbReference>
<accession>A0A2P7B4J2</accession>
<evidence type="ECO:0000256" key="2">
    <source>
        <dbReference type="ARBA" id="ARBA00012438"/>
    </source>
</evidence>
<name>A0A2P7B4J2_9HYPH</name>
<proteinExistence type="predicted"/>
<keyword evidence="3" id="KW-0597">Phosphoprotein</keyword>
<dbReference type="InterPro" id="IPR004358">
    <property type="entry name" value="Sig_transdc_His_kin-like_C"/>
</dbReference>
<reference evidence="10" key="1">
    <citation type="submission" date="2017-11" db="EMBL/GenBank/DDBJ databases">
        <authorList>
            <person name="Kuznetsova I."/>
            <person name="Sazanova A."/>
            <person name="Chirak E."/>
            <person name="Safronova V."/>
            <person name="Willems A."/>
        </authorList>
    </citation>
    <scope>NUCLEOTIDE SEQUENCE [LARGE SCALE GENOMIC DNA]</scope>
    <source>
        <strain evidence="10">CCBAU 03422</strain>
    </source>
</reference>